<dbReference type="EMBL" id="AWVF01000236">
    <property type="protein sequence ID" value="ERJ94781.1"/>
    <property type="molecule type" value="Genomic_DNA"/>
</dbReference>
<gene>
    <name evidence="11" type="ORF">RUMCAL_01950</name>
</gene>
<evidence type="ECO:0000256" key="9">
    <source>
        <dbReference type="RuleBase" id="RU362002"/>
    </source>
</evidence>
<dbReference type="PROSITE" id="PS00457">
    <property type="entry name" value="NA_SOLUT_SYMP_2"/>
    <property type="match status" value="1"/>
</dbReference>
<feature type="transmembrane region" description="Helical" evidence="9">
    <location>
        <begin position="98"/>
        <end position="117"/>
    </location>
</feature>
<feature type="transmembrane region" description="Helical" evidence="9">
    <location>
        <begin position="350"/>
        <end position="376"/>
    </location>
</feature>
<evidence type="ECO:0000256" key="2">
    <source>
        <dbReference type="ARBA" id="ARBA00005887"/>
    </source>
</evidence>
<evidence type="ECO:0000259" key="10">
    <source>
        <dbReference type="Pfam" id="PF00909"/>
    </source>
</evidence>
<protein>
    <recommendedName>
        <fullName evidence="8 9">Ammonium transporter</fullName>
    </recommendedName>
</protein>
<evidence type="ECO:0000256" key="5">
    <source>
        <dbReference type="ARBA" id="ARBA00022989"/>
    </source>
</evidence>
<comment type="subcellular location">
    <subcellularLocation>
        <location evidence="9">Cell membrane</location>
        <topology evidence="9">Multi-pass membrane protein</topology>
    </subcellularLocation>
    <subcellularLocation>
        <location evidence="1">Membrane</location>
        <topology evidence="1">Multi-pass membrane protein</topology>
    </subcellularLocation>
</comment>
<feature type="transmembrane region" description="Helical" evidence="9">
    <location>
        <begin position="276"/>
        <end position="296"/>
    </location>
</feature>
<dbReference type="HOGENOM" id="CLU_000445_33_0_9"/>
<feature type="transmembrane region" description="Helical" evidence="9">
    <location>
        <begin position="193"/>
        <end position="210"/>
    </location>
</feature>
<dbReference type="GO" id="GO:0005886">
    <property type="term" value="C:plasma membrane"/>
    <property type="evidence" value="ECO:0007669"/>
    <property type="project" value="UniProtKB-SubCell"/>
</dbReference>
<keyword evidence="4 9" id="KW-0812">Transmembrane</keyword>
<dbReference type="Gene3D" id="1.10.3430.10">
    <property type="entry name" value="Ammonium transporter AmtB like domains"/>
    <property type="match status" value="1"/>
</dbReference>
<dbReference type="GO" id="GO:0008519">
    <property type="term" value="F:ammonium channel activity"/>
    <property type="evidence" value="ECO:0007669"/>
    <property type="project" value="InterPro"/>
</dbReference>
<feature type="transmembrane region" description="Helical" evidence="9">
    <location>
        <begin position="162"/>
        <end position="181"/>
    </location>
</feature>
<feature type="transmembrane region" description="Helical" evidence="9">
    <location>
        <begin position="308"/>
        <end position="330"/>
    </location>
</feature>
<feature type="transmembrane region" description="Helical" evidence="9">
    <location>
        <begin position="6"/>
        <end position="26"/>
    </location>
</feature>
<feature type="transmembrane region" description="Helical" evidence="9">
    <location>
        <begin position="252"/>
        <end position="270"/>
    </location>
</feature>
<accession>U2K8E4</accession>
<sequence>MTGNVAFMFVCTIMVFFMTPGLAFFYGGMVRRKNALNTMMFCMAMMGIGMLLWFLCGYSLSFGKDHAGIIGDLNNVLMRNVSWEVTGGEGDAPEMVSALFNMMFAVISPAIILGAVAERMKFSKMMLFVVIWSFLVYYPLAHMAWGGGLLEMIGSIDFAGGNVIHISTGVSGLTACIILGSRKGYGAMSYHPHNIPLFLLGASMLWMGWFCFNCGCAGGANSIAVLAFANTALSSAASMVVWMLIEALVQKKCTVMGAVTGGIVGLVGITPGAGYVPLWSSLIIGATAAPICYLAISKMKKKFGYDDALDAFGCHGVGGIWGGIVTGIFATKQMNDAVPQEGLLFGDYRLFLSQLGAIGISIAVAVVMTTIIMLVLKKCSGVRVSDLEEAQGLDLIEHGERAYPAFNGLD</sequence>
<evidence type="ECO:0000256" key="1">
    <source>
        <dbReference type="ARBA" id="ARBA00004141"/>
    </source>
</evidence>
<dbReference type="Pfam" id="PF00909">
    <property type="entry name" value="Ammonium_transp"/>
    <property type="match status" value="1"/>
</dbReference>
<dbReference type="RefSeq" id="WP_021683447.1">
    <property type="nucleotide sequence ID" value="NZ_KI260480.1"/>
</dbReference>
<feature type="transmembrane region" description="Helical" evidence="9">
    <location>
        <begin position="129"/>
        <end position="150"/>
    </location>
</feature>
<evidence type="ECO:0000313" key="12">
    <source>
        <dbReference type="Proteomes" id="UP000016662"/>
    </source>
</evidence>
<dbReference type="OrthoDB" id="9814202at2"/>
<dbReference type="eggNOG" id="COG0004">
    <property type="taxonomic scope" value="Bacteria"/>
</dbReference>
<evidence type="ECO:0000313" key="11">
    <source>
        <dbReference type="EMBL" id="ERJ94781.1"/>
    </source>
</evidence>
<proteinExistence type="inferred from homology"/>
<dbReference type="Proteomes" id="UP000016662">
    <property type="component" value="Unassembled WGS sequence"/>
</dbReference>
<keyword evidence="3 9" id="KW-0813">Transport</keyword>
<dbReference type="STRING" id="411473.RUMCAL_01950"/>
<dbReference type="PRINTS" id="PR00342">
    <property type="entry name" value="RHESUSRHD"/>
</dbReference>
<dbReference type="InterPro" id="IPR018212">
    <property type="entry name" value="Na/solute_symporter_CS"/>
</dbReference>
<organism evidence="11 12">
    <name type="scientific">Ruminococcus callidus ATCC 27760</name>
    <dbReference type="NCBI Taxonomy" id="411473"/>
    <lineage>
        <taxon>Bacteria</taxon>
        <taxon>Bacillati</taxon>
        <taxon>Bacillota</taxon>
        <taxon>Clostridia</taxon>
        <taxon>Eubacteriales</taxon>
        <taxon>Oscillospiraceae</taxon>
        <taxon>Ruminococcus</taxon>
    </lineage>
</organism>
<evidence type="ECO:0000256" key="6">
    <source>
        <dbReference type="ARBA" id="ARBA00023136"/>
    </source>
</evidence>
<feature type="domain" description="Ammonium transporter AmtB-like" evidence="10">
    <location>
        <begin position="6"/>
        <end position="403"/>
    </location>
</feature>
<dbReference type="InterPro" id="IPR024041">
    <property type="entry name" value="NH4_transpt_AmtB-like_dom"/>
</dbReference>
<evidence type="ECO:0000256" key="7">
    <source>
        <dbReference type="ARBA" id="ARBA00023177"/>
    </source>
</evidence>
<dbReference type="SUPFAM" id="SSF111352">
    <property type="entry name" value="Ammonium transporter"/>
    <property type="match status" value="1"/>
</dbReference>
<dbReference type="PANTHER" id="PTHR43029:SF10">
    <property type="entry name" value="AMMONIUM TRANSPORTER MEP2"/>
    <property type="match status" value="1"/>
</dbReference>
<dbReference type="NCBIfam" id="TIGR00836">
    <property type="entry name" value="amt"/>
    <property type="match status" value="1"/>
</dbReference>
<evidence type="ECO:0000256" key="8">
    <source>
        <dbReference type="ARBA" id="ARBA00050025"/>
    </source>
</evidence>
<feature type="transmembrane region" description="Helical" evidence="9">
    <location>
        <begin position="222"/>
        <end position="245"/>
    </location>
</feature>
<comment type="caution">
    <text evidence="11">The sequence shown here is derived from an EMBL/GenBank/DDBJ whole genome shotgun (WGS) entry which is preliminary data.</text>
</comment>
<keyword evidence="7 9" id="KW-0924">Ammonia transport</keyword>
<feature type="transmembrane region" description="Helical" evidence="9">
    <location>
        <begin position="38"/>
        <end position="60"/>
    </location>
</feature>
<reference evidence="11 12" key="1">
    <citation type="submission" date="2013-07" db="EMBL/GenBank/DDBJ databases">
        <authorList>
            <person name="Weinstock G."/>
            <person name="Sodergren E."/>
            <person name="Wylie T."/>
            <person name="Fulton L."/>
            <person name="Fulton R."/>
            <person name="Fronick C."/>
            <person name="O'Laughlin M."/>
            <person name="Godfrey J."/>
            <person name="Miner T."/>
            <person name="Herter B."/>
            <person name="Appelbaum E."/>
            <person name="Cordes M."/>
            <person name="Lek S."/>
            <person name="Wollam A."/>
            <person name="Pepin K.H."/>
            <person name="Palsikar V.B."/>
            <person name="Mitreva M."/>
            <person name="Wilson R.K."/>
        </authorList>
    </citation>
    <scope>NUCLEOTIDE SEQUENCE [LARGE SCALE GENOMIC DNA]</scope>
    <source>
        <strain evidence="11 12">ATCC 27760</strain>
    </source>
</reference>
<evidence type="ECO:0000256" key="3">
    <source>
        <dbReference type="ARBA" id="ARBA00022448"/>
    </source>
</evidence>
<keyword evidence="12" id="KW-1185">Reference proteome</keyword>
<dbReference type="PATRIC" id="fig|411473.3.peg.1607"/>
<dbReference type="InterPro" id="IPR002229">
    <property type="entry name" value="RhesusRHD"/>
</dbReference>
<dbReference type="InterPro" id="IPR029020">
    <property type="entry name" value="Ammonium/urea_transptr"/>
</dbReference>
<dbReference type="PANTHER" id="PTHR43029">
    <property type="entry name" value="AMMONIUM TRANSPORTER MEP2"/>
    <property type="match status" value="1"/>
</dbReference>
<keyword evidence="6 9" id="KW-0472">Membrane</keyword>
<evidence type="ECO:0000256" key="4">
    <source>
        <dbReference type="ARBA" id="ARBA00022692"/>
    </source>
</evidence>
<dbReference type="InterPro" id="IPR001905">
    <property type="entry name" value="Ammonium_transpt"/>
</dbReference>
<comment type="similarity">
    <text evidence="2 9">Belongs to the ammonia transporter channel (TC 1.A.11.2) family.</text>
</comment>
<name>U2K8E4_9FIRM</name>
<keyword evidence="5 9" id="KW-1133">Transmembrane helix</keyword>
<dbReference type="AlphaFoldDB" id="U2K8E4"/>